<dbReference type="InterPro" id="IPR032466">
    <property type="entry name" value="Metal_Hydrolase"/>
</dbReference>
<keyword evidence="4" id="KW-1185">Reference proteome</keyword>
<dbReference type="GO" id="GO:0016831">
    <property type="term" value="F:carboxy-lyase activity"/>
    <property type="evidence" value="ECO:0007669"/>
    <property type="project" value="InterPro"/>
</dbReference>
<dbReference type="Gene3D" id="3.20.20.140">
    <property type="entry name" value="Metal-dependent hydrolases"/>
    <property type="match status" value="1"/>
</dbReference>
<evidence type="ECO:0000313" key="4">
    <source>
        <dbReference type="Proteomes" id="UP000095200"/>
    </source>
</evidence>
<evidence type="ECO:0000313" key="3">
    <source>
        <dbReference type="EMBL" id="GAU08212.1"/>
    </source>
</evidence>
<accession>A0A194ADR0</accession>
<sequence>MKVIDFRFRPNTQATIDGFTNSTMFKGMFEKIDLSHMKAQTVPEVVEDLKKHNVVKAVITGRDCESTYDAASNNAGVVDFVQSFPEIFLGFVGLDPHKGMKAVGELQESVESLGMHGASIDPYLARIPANDARYYPLYAKCCELGVPMVISTGPATLVPNAVMEHAAPRYIDYVARDFPDLKIIISHGGYPWVNEAIIVTERNRNVYMELSEYEHHPGAEAYVQAANTIIPDKILFASAHPGVDFRQAMNLYNELPFAANVRENIMYNNAARVLGL</sequence>
<dbReference type="STRING" id="1592317.DPF_0915"/>
<evidence type="ECO:0000256" key="1">
    <source>
        <dbReference type="ARBA" id="ARBA00023239"/>
    </source>
</evidence>
<organism evidence="3 4">
    <name type="scientific">Desulfoplanes formicivorans</name>
    <dbReference type="NCBI Taxonomy" id="1592317"/>
    <lineage>
        <taxon>Bacteria</taxon>
        <taxon>Pseudomonadati</taxon>
        <taxon>Thermodesulfobacteriota</taxon>
        <taxon>Desulfovibrionia</taxon>
        <taxon>Desulfovibrionales</taxon>
        <taxon>Desulfoplanaceae</taxon>
        <taxon>Desulfoplanes</taxon>
    </lineage>
</organism>
<dbReference type="Proteomes" id="UP000095200">
    <property type="component" value="Unassembled WGS sequence"/>
</dbReference>
<gene>
    <name evidence="3" type="ORF">DPF_0915</name>
</gene>
<dbReference type="InterPro" id="IPR006680">
    <property type="entry name" value="Amidohydro-rel"/>
</dbReference>
<dbReference type="OrthoDB" id="9799024at2"/>
<dbReference type="SUPFAM" id="SSF51556">
    <property type="entry name" value="Metallo-dependent hydrolases"/>
    <property type="match status" value="1"/>
</dbReference>
<dbReference type="AlphaFoldDB" id="A0A194ADR0"/>
<keyword evidence="1" id="KW-0456">Lyase</keyword>
<dbReference type="GO" id="GO:0016787">
    <property type="term" value="F:hydrolase activity"/>
    <property type="evidence" value="ECO:0007669"/>
    <property type="project" value="UniProtKB-KW"/>
</dbReference>
<protein>
    <submittedName>
        <fullName evidence="3">Amidohydrolase</fullName>
    </submittedName>
</protein>
<dbReference type="PANTHER" id="PTHR21240">
    <property type="entry name" value="2-AMINO-3-CARBOXYLMUCONATE-6-SEMIALDEHYDE DECARBOXYLASE"/>
    <property type="match status" value="1"/>
</dbReference>
<name>A0A194ADR0_9BACT</name>
<dbReference type="Pfam" id="PF04909">
    <property type="entry name" value="Amidohydro_2"/>
    <property type="match status" value="1"/>
</dbReference>
<reference evidence="4" key="1">
    <citation type="submission" date="2016-06" db="EMBL/GenBank/DDBJ databases">
        <title>Draft genome sequence of Desulfoplanes formicivorans strain Pf12B.</title>
        <authorList>
            <person name="Watanabe M."/>
            <person name="Kojima H."/>
            <person name="Fukui M."/>
        </authorList>
    </citation>
    <scope>NUCLEOTIDE SEQUENCE [LARGE SCALE GENOMIC DNA]</scope>
    <source>
        <strain evidence="4">Pf12B</strain>
    </source>
</reference>
<dbReference type="PANTHER" id="PTHR21240:SF19">
    <property type="entry name" value="CATALYTIC_ HYDROLASE"/>
    <property type="match status" value="1"/>
</dbReference>
<dbReference type="EMBL" id="BDFE01000009">
    <property type="protein sequence ID" value="GAU08212.1"/>
    <property type="molecule type" value="Genomic_DNA"/>
</dbReference>
<dbReference type="InterPro" id="IPR032465">
    <property type="entry name" value="ACMSD"/>
</dbReference>
<keyword evidence="3" id="KW-0378">Hydrolase</keyword>
<evidence type="ECO:0000259" key="2">
    <source>
        <dbReference type="Pfam" id="PF04909"/>
    </source>
</evidence>
<proteinExistence type="predicted"/>
<feature type="domain" description="Amidohydrolase-related" evidence="2">
    <location>
        <begin position="73"/>
        <end position="276"/>
    </location>
</feature>
<dbReference type="RefSeq" id="WP_069857693.1">
    <property type="nucleotide sequence ID" value="NZ_BDFE01000009.1"/>
</dbReference>
<comment type="caution">
    <text evidence="3">The sequence shown here is derived from an EMBL/GenBank/DDBJ whole genome shotgun (WGS) entry which is preliminary data.</text>
</comment>